<dbReference type="EMBL" id="QDAG01000005">
    <property type="protein sequence ID" value="KAE8128442.1"/>
    <property type="molecule type" value="Genomic_DNA"/>
</dbReference>
<sequence>MRLTKFEKRIAPIAKRWHGVIPTWELAEHGIDGGQFRNWANHNPDVDHDSYGMYTWWDTPGEQWDYTHIARALAAAGPGAALWGPTVVDLMNLGTWQSQTLYIAVAGRRKSENGIVYVHDTGFPRIKLLGMPAQNPAAALESSQPYLDWDKWEEAVDAARERGILEKEPV</sequence>
<keyword evidence="2" id="KW-1185">Reference proteome</keyword>
<dbReference type="Proteomes" id="UP000325415">
    <property type="component" value="Unassembled WGS sequence"/>
</dbReference>
<proteinExistence type="predicted"/>
<evidence type="ECO:0000313" key="2">
    <source>
        <dbReference type="Proteomes" id="UP000325415"/>
    </source>
</evidence>
<protein>
    <submittedName>
        <fullName evidence="1">Uncharacterized protein</fullName>
    </submittedName>
</protein>
<organism evidence="1 2">
    <name type="scientific">Bifidobacterium tibiigranuli</name>
    <dbReference type="NCBI Taxonomy" id="2172043"/>
    <lineage>
        <taxon>Bacteria</taxon>
        <taxon>Bacillati</taxon>
        <taxon>Actinomycetota</taxon>
        <taxon>Actinomycetes</taxon>
        <taxon>Bifidobacteriales</taxon>
        <taxon>Bifidobacteriaceae</taxon>
        <taxon>Bifidobacterium</taxon>
    </lineage>
</organism>
<dbReference type="AlphaFoldDB" id="A0A5N6S1R2"/>
<gene>
    <name evidence="1" type="ORF">DDE84_06055</name>
</gene>
<evidence type="ECO:0000313" key="1">
    <source>
        <dbReference type="EMBL" id="KAE8128442.1"/>
    </source>
</evidence>
<reference evidence="1 2" key="1">
    <citation type="submission" date="2018-04" db="EMBL/GenBank/DDBJ databases">
        <authorList>
            <person name="Eckel V.P."/>
            <person name="Vogel R.F."/>
        </authorList>
    </citation>
    <scope>NUCLEOTIDE SEQUENCE [LARGE SCALE GENOMIC DNA]</scope>
    <source>
        <strain evidence="2">TMW 2.1764</strain>
    </source>
</reference>
<dbReference type="RefSeq" id="WP_152580795.1">
    <property type="nucleotide sequence ID" value="NZ_JAKVIV010000002.1"/>
</dbReference>
<name>A0A5N6S1R2_9BIFI</name>
<dbReference type="GeneID" id="78127243"/>
<dbReference type="OrthoDB" id="3234128at2"/>
<comment type="caution">
    <text evidence="1">The sequence shown here is derived from an EMBL/GenBank/DDBJ whole genome shotgun (WGS) entry which is preliminary data.</text>
</comment>
<accession>A0A5N6S1R2</accession>